<reference evidence="4" key="2">
    <citation type="journal article" date="2023" name="Pathogens">
        <title>Pathological Features and Genomic Characterization of an Actinobacillus equuli subsp. equuli Bearing Unique Virulence-Associated Genes from an Adult Horse with Pleuropneumonia.</title>
        <authorList>
            <person name="Kamali M."/>
            <person name="Carossino M."/>
            <person name="Del Piero F."/>
            <person name="Peak L."/>
            <person name="Mitchell M.S."/>
            <person name="Willette J."/>
            <person name="Baker R."/>
            <person name="Li F."/>
            <person name="Kenez A."/>
            <person name="Balasuriya U.B.R."/>
            <person name="Go Y.Y."/>
        </authorList>
    </citation>
    <scope>NUCLEOTIDE SEQUENCE</scope>
    <source>
        <strain evidence="4">4524</strain>
    </source>
</reference>
<feature type="region of interest" description="Disordered" evidence="1">
    <location>
        <begin position="21"/>
        <end position="64"/>
    </location>
</feature>
<sequence>MKKMTKLAVTLLAGVVISACGSSGGSSSPAKPKTPKADAPKVEAPKVEAPKAEAPKAEAPKAEAPKSTVGGAFIVEGASNNRPELSKAQIQGTDLSSITVDGITINFMDTAKEGLKACCDKYSAVRFGVDDSHVGKDYSFYTGYETKDMPTTGKFSYEGDAYLLAAIAEDGKDFGTSKFEADFGAKKLTGTLTFDKLATNKDIKVDSQISGNSFAGTATFDKYPTTRATVEGKFFGENAKELAGVFDSAPEVKGDKPVYNSWGGAFGAVKK</sequence>
<feature type="signal peptide" evidence="2">
    <location>
        <begin position="1"/>
        <end position="21"/>
    </location>
</feature>
<evidence type="ECO:0000313" key="5">
    <source>
        <dbReference type="Proteomes" id="UP001142444"/>
    </source>
</evidence>
<feature type="compositionally biased region" description="Low complexity" evidence="1">
    <location>
        <begin position="21"/>
        <end position="31"/>
    </location>
</feature>
<feature type="domain" description="Transferrin-binding protein B C-lobe/N-lobe beta-barrel" evidence="3">
    <location>
        <begin position="149"/>
        <end position="270"/>
    </location>
</feature>
<evidence type="ECO:0000259" key="3">
    <source>
        <dbReference type="Pfam" id="PF01298"/>
    </source>
</evidence>
<dbReference type="Proteomes" id="UP001142444">
    <property type="component" value="Unassembled WGS sequence"/>
</dbReference>
<protein>
    <submittedName>
        <fullName evidence="4">Transferrin-binding protein-like solute binding protein</fullName>
    </submittedName>
</protein>
<evidence type="ECO:0000256" key="1">
    <source>
        <dbReference type="SAM" id="MobiDB-lite"/>
    </source>
</evidence>
<comment type="caution">
    <text evidence="4">The sequence shown here is derived from an EMBL/GenBank/DDBJ whole genome shotgun (WGS) entry which is preliminary data.</text>
</comment>
<organism evidence="4 5">
    <name type="scientific">Actinobacillus equuli subsp. equuli</name>
    <dbReference type="NCBI Taxonomy" id="202947"/>
    <lineage>
        <taxon>Bacteria</taxon>
        <taxon>Pseudomonadati</taxon>
        <taxon>Pseudomonadota</taxon>
        <taxon>Gammaproteobacteria</taxon>
        <taxon>Pasteurellales</taxon>
        <taxon>Pasteurellaceae</taxon>
        <taxon>Actinobacillus</taxon>
    </lineage>
</organism>
<dbReference type="Gene3D" id="2.40.160.90">
    <property type="match status" value="1"/>
</dbReference>
<name>A0A9X4G2Q3_ACTEU</name>
<dbReference type="InterPro" id="IPR001677">
    <property type="entry name" value="TbpB_B_D"/>
</dbReference>
<dbReference type="RefSeq" id="WP_275217428.1">
    <property type="nucleotide sequence ID" value="NZ_JAPHVQ010000002.1"/>
</dbReference>
<keyword evidence="2" id="KW-0732">Signal</keyword>
<evidence type="ECO:0000256" key="2">
    <source>
        <dbReference type="SAM" id="SignalP"/>
    </source>
</evidence>
<feature type="chain" id="PRO_5040857886" evidence="2">
    <location>
        <begin position="22"/>
        <end position="271"/>
    </location>
</feature>
<keyword evidence="5" id="KW-1185">Reference proteome</keyword>
<dbReference type="EMBL" id="JAPHVQ010000002">
    <property type="protein sequence ID" value="MDE8034217.1"/>
    <property type="molecule type" value="Genomic_DNA"/>
</dbReference>
<dbReference type="InterPro" id="IPR054843">
    <property type="entry name" value="Slam_hemophilin_C"/>
</dbReference>
<dbReference type="NCBIfam" id="NF041636">
    <property type="entry name" value="slam_lipo"/>
    <property type="match status" value="1"/>
</dbReference>
<reference evidence="4" key="1">
    <citation type="submission" date="2022-11" db="EMBL/GenBank/DDBJ databases">
        <authorList>
            <person name="Kamali M."/>
            <person name="Peak L."/>
            <person name="Go Y.Y."/>
            <person name="Balasuriya U.B.R."/>
            <person name="Carossino M."/>
        </authorList>
    </citation>
    <scope>NUCLEOTIDE SEQUENCE</scope>
    <source>
        <strain evidence="4">4524</strain>
    </source>
</reference>
<dbReference type="SUPFAM" id="SSF56925">
    <property type="entry name" value="OMPA-like"/>
    <property type="match status" value="1"/>
</dbReference>
<dbReference type="Pfam" id="PF01298">
    <property type="entry name" value="TbpB_B_D"/>
    <property type="match status" value="1"/>
</dbReference>
<accession>A0A9X4G2Q3</accession>
<gene>
    <name evidence="4" type="ORF">OQ257_03425</name>
</gene>
<dbReference type="PROSITE" id="PS51257">
    <property type="entry name" value="PROKAR_LIPOPROTEIN"/>
    <property type="match status" value="1"/>
</dbReference>
<evidence type="ECO:0000313" key="4">
    <source>
        <dbReference type="EMBL" id="MDE8034217.1"/>
    </source>
</evidence>
<dbReference type="AlphaFoldDB" id="A0A9X4G2Q3"/>
<feature type="compositionally biased region" description="Basic and acidic residues" evidence="1">
    <location>
        <begin position="35"/>
        <end position="64"/>
    </location>
</feature>
<proteinExistence type="predicted"/>
<dbReference type="InterPro" id="IPR011250">
    <property type="entry name" value="OMP/PagP_B-barrel"/>
</dbReference>